<comment type="subcellular location">
    <subcellularLocation>
        <location evidence="1">Cell membrane</location>
        <topology evidence="1">Multi-pass membrane protein</topology>
    </subcellularLocation>
</comment>
<dbReference type="InterPro" id="IPR052528">
    <property type="entry name" value="Sugar_transport-like"/>
</dbReference>
<evidence type="ECO:0000256" key="5">
    <source>
        <dbReference type="ARBA" id="ARBA00023136"/>
    </source>
</evidence>
<dbReference type="PANTHER" id="PTHR23526">
    <property type="entry name" value="INTEGRAL MEMBRANE TRANSPORT PROTEIN-RELATED"/>
    <property type="match status" value="1"/>
</dbReference>
<proteinExistence type="predicted"/>
<keyword evidence="5 6" id="KW-0472">Membrane</keyword>
<dbReference type="SUPFAM" id="SSF103473">
    <property type="entry name" value="MFS general substrate transporter"/>
    <property type="match status" value="1"/>
</dbReference>
<name>A0A2N9K809_9LACO</name>
<feature type="transmembrane region" description="Helical" evidence="6">
    <location>
        <begin position="108"/>
        <end position="133"/>
    </location>
</feature>
<evidence type="ECO:0000313" key="10">
    <source>
        <dbReference type="Proteomes" id="UP000237923"/>
    </source>
</evidence>
<feature type="domain" description="Major facilitator superfamily (MFS) profile" evidence="7">
    <location>
        <begin position="1"/>
        <end position="397"/>
    </location>
</feature>
<sequence length="407" mass="44439">MDLALFKKGNFVIKIKNKQIYLVVLLALLFQTAYQGNIVLTTLYAVHLHAHSAFLGVIVALSAVFPMLLAIYSGKFTDRIGFKLPLVLGMIGCGSALLLPFIVHNQLWILLVSQSLFGLFQIFTIVTIQNLVGALSNSKNYSKNYAILSQGTSIGELLGNVMTGFAIDHIGYSFTYVFLASLAIISGLVFLFNLVTVPKYEKKTQVQSEKFIDLLASRNLRKTFITSGIILTGVFLFSFYFPVYGRSIHLSTSLIGLILGANTAAYFIIRLVMPRLSAKLSEMHLLGICLLMSSIGFALIPLVKNFYILAGLSFVMGLGLGCCQPLSMSMAYHFSPKNRTGEVLGLRLAVNKFAQVAVPIISGPLGGTLGTLPVFWTNAALFIYGGLSMFTPETPDKIKSEISEKTP</sequence>
<feature type="transmembrane region" description="Helical" evidence="6">
    <location>
        <begin position="281"/>
        <end position="300"/>
    </location>
</feature>
<keyword evidence="11" id="KW-1185">Reference proteome</keyword>
<dbReference type="GO" id="GO:0022857">
    <property type="term" value="F:transmembrane transporter activity"/>
    <property type="evidence" value="ECO:0007669"/>
    <property type="project" value="InterPro"/>
</dbReference>
<feature type="transmembrane region" description="Helical" evidence="6">
    <location>
        <begin position="224"/>
        <end position="242"/>
    </location>
</feature>
<dbReference type="InterPro" id="IPR011701">
    <property type="entry name" value="MFS"/>
</dbReference>
<dbReference type="Pfam" id="PF07690">
    <property type="entry name" value="MFS_1"/>
    <property type="match status" value="1"/>
</dbReference>
<keyword evidence="3 6" id="KW-0812">Transmembrane</keyword>
<accession>A0A2N9K809</accession>
<feature type="transmembrane region" description="Helical" evidence="6">
    <location>
        <begin position="173"/>
        <end position="195"/>
    </location>
</feature>
<evidence type="ECO:0000259" key="7">
    <source>
        <dbReference type="PROSITE" id="PS50850"/>
    </source>
</evidence>
<feature type="transmembrane region" description="Helical" evidence="6">
    <location>
        <begin position="306"/>
        <end position="327"/>
    </location>
</feature>
<dbReference type="PROSITE" id="PS50850">
    <property type="entry name" value="MFS"/>
    <property type="match status" value="1"/>
</dbReference>
<dbReference type="Proteomes" id="UP000237923">
    <property type="component" value="Unassembled WGS sequence"/>
</dbReference>
<feature type="transmembrane region" description="Helical" evidence="6">
    <location>
        <begin position="84"/>
        <end position="102"/>
    </location>
</feature>
<dbReference type="EMBL" id="OKQR01000004">
    <property type="protein sequence ID" value="SPD94533.1"/>
    <property type="molecule type" value="Genomic_DNA"/>
</dbReference>
<evidence type="ECO:0000256" key="1">
    <source>
        <dbReference type="ARBA" id="ARBA00004651"/>
    </source>
</evidence>
<dbReference type="Gene3D" id="1.20.1250.20">
    <property type="entry name" value="MFS general substrate transporter like domains"/>
    <property type="match status" value="2"/>
</dbReference>
<feature type="transmembrane region" description="Helical" evidence="6">
    <location>
        <begin position="52"/>
        <end position="72"/>
    </location>
</feature>
<dbReference type="InterPro" id="IPR036259">
    <property type="entry name" value="MFS_trans_sf"/>
</dbReference>
<gene>
    <name evidence="8" type="ORF">LES8486_01717</name>
    <name evidence="9" type="ORF">LES9216_00082</name>
</gene>
<dbReference type="EMBL" id="OKQU01000001">
    <property type="protein sequence ID" value="SPE06195.1"/>
    <property type="molecule type" value="Genomic_DNA"/>
</dbReference>
<reference evidence="8 11" key="2">
    <citation type="submission" date="2018-02" db="EMBL/GenBank/DDBJ databases">
        <authorList>
            <person name="Rodrigo-Torres L."/>
            <person name="Arahal R. D."/>
            <person name="Lucena T."/>
        </authorList>
    </citation>
    <scope>NUCLEOTIDE SEQUENCE [LARGE SCALE GENOMIC DNA]</scope>
    <source>
        <strain evidence="8 11">CECT 8486</strain>
    </source>
</reference>
<evidence type="ECO:0000313" key="9">
    <source>
        <dbReference type="EMBL" id="SPE06195.1"/>
    </source>
</evidence>
<keyword evidence="4 6" id="KW-1133">Transmembrane helix</keyword>
<keyword evidence="2" id="KW-0813">Transport</keyword>
<evidence type="ECO:0000256" key="3">
    <source>
        <dbReference type="ARBA" id="ARBA00022692"/>
    </source>
</evidence>
<evidence type="ECO:0000256" key="6">
    <source>
        <dbReference type="SAM" id="Phobius"/>
    </source>
</evidence>
<organism evidence="9 10">
    <name type="scientific">Leuconostoc suionicum</name>
    <dbReference type="NCBI Taxonomy" id="1511761"/>
    <lineage>
        <taxon>Bacteria</taxon>
        <taxon>Bacillati</taxon>
        <taxon>Bacillota</taxon>
        <taxon>Bacilli</taxon>
        <taxon>Lactobacillales</taxon>
        <taxon>Lactobacillaceae</taxon>
        <taxon>Leuconostoc</taxon>
    </lineage>
</organism>
<dbReference type="PANTHER" id="PTHR23526:SF4">
    <property type="entry name" value="INTEGRAL MEMBRANE TRANSPORT PROTEIN"/>
    <property type="match status" value="1"/>
</dbReference>
<dbReference type="AlphaFoldDB" id="A0A2N9K809"/>
<evidence type="ECO:0000256" key="4">
    <source>
        <dbReference type="ARBA" id="ARBA00022989"/>
    </source>
</evidence>
<evidence type="ECO:0000313" key="11">
    <source>
        <dbReference type="Proteomes" id="UP000239237"/>
    </source>
</evidence>
<dbReference type="GO" id="GO:0005886">
    <property type="term" value="C:plasma membrane"/>
    <property type="evidence" value="ECO:0007669"/>
    <property type="project" value="UniProtKB-SubCell"/>
</dbReference>
<dbReference type="KEGG" id="lsu:A6B45_07770"/>
<reference evidence="9 10" key="1">
    <citation type="submission" date="2018-02" db="EMBL/GenBank/DDBJ databases">
        <authorList>
            <person name="Cohen D.B."/>
            <person name="Kent A.D."/>
        </authorList>
    </citation>
    <scope>NUCLEOTIDE SEQUENCE [LARGE SCALE GENOMIC DNA]</scope>
    <source>
        <strain evidence="9 10">CECT 9216</strain>
    </source>
</reference>
<dbReference type="Proteomes" id="UP000239237">
    <property type="component" value="Unassembled WGS sequence"/>
</dbReference>
<protein>
    <submittedName>
        <fullName evidence="9">Drug efflux system protein MdtG</fullName>
    </submittedName>
</protein>
<feature type="transmembrane region" description="Helical" evidence="6">
    <location>
        <begin position="248"/>
        <end position="269"/>
    </location>
</feature>
<evidence type="ECO:0000313" key="8">
    <source>
        <dbReference type="EMBL" id="SPD94533.1"/>
    </source>
</evidence>
<feature type="transmembrane region" description="Helical" evidence="6">
    <location>
        <begin position="20"/>
        <end position="46"/>
    </location>
</feature>
<evidence type="ECO:0000256" key="2">
    <source>
        <dbReference type="ARBA" id="ARBA00022448"/>
    </source>
</evidence>
<dbReference type="InterPro" id="IPR020846">
    <property type="entry name" value="MFS_dom"/>
</dbReference>
<dbReference type="CDD" id="cd17325">
    <property type="entry name" value="MFS_MdtG_SLC18_like"/>
    <property type="match status" value="1"/>
</dbReference>